<dbReference type="Proteomes" id="UP000093796">
    <property type="component" value="Unassembled WGS sequence"/>
</dbReference>
<dbReference type="AlphaFoldDB" id="A0A1A0D8D2"/>
<evidence type="ECO:0000256" key="6">
    <source>
        <dbReference type="SAM" id="SignalP"/>
    </source>
</evidence>
<feature type="compositionally biased region" description="Pro residues" evidence="5">
    <location>
        <begin position="164"/>
        <end position="175"/>
    </location>
</feature>
<evidence type="ECO:0000313" key="7">
    <source>
        <dbReference type="EMBL" id="OAZ71076.1"/>
    </source>
</evidence>
<dbReference type="PATRIC" id="fig|438.15.peg.2378"/>
<dbReference type="EMBL" id="LYUD01000114">
    <property type="protein sequence ID" value="OAZ71076.1"/>
    <property type="molecule type" value="Genomic_DNA"/>
</dbReference>
<comment type="similarity">
    <text evidence="2">Belongs to the CpxP/Spy family.</text>
</comment>
<organism evidence="7 8">
    <name type="scientific">Acetobacter pasteurianus</name>
    <name type="common">Acetobacter turbidans</name>
    <dbReference type="NCBI Taxonomy" id="438"/>
    <lineage>
        <taxon>Bacteria</taxon>
        <taxon>Pseudomonadati</taxon>
        <taxon>Pseudomonadota</taxon>
        <taxon>Alphaproteobacteria</taxon>
        <taxon>Acetobacterales</taxon>
        <taxon>Acetobacteraceae</taxon>
        <taxon>Acetobacter</taxon>
    </lineage>
</organism>
<dbReference type="eggNOG" id="COG3678">
    <property type="taxonomic scope" value="Bacteria"/>
</dbReference>
<dbReference type="RefSeq" id="WP_003629469.1">
    <property type="nucleotide sequence ID" value="NZ_LYUD01000114.1"/>
</dbReference>
<dbReference type="PANTHER" id="PTHR38102">
    <property type="entry name" value="PERIPLASMIC CHAPERONE SPY"/>
    <property type="match status" value="1"/>
</dbReference>
<evidence type="ECO:0000256" key="2">
    <source>
        <dbReference type="ARBA" id="ARBA00008441"/>
    </source>
</evidence>
<protein>
    <submittedName>
        <fullName evidence="7">Uncharacterized protein</fullName>
    </submittedName>
</protein>
<dbReference type="InterPro" id="IPR052211">
    <property type="entry name" value="Cpx_auxiliary_protein"/>
</dbReference>
<evidence type="ECO:0000256" key="4">
    <source>
        <dbReference type="ARBA" id="ARBA00022764"/>
    </source>
</evidence>
<dbReference type="PANTHER" id="PTHR38102:SF1">
    <property type="entry name" value="PERIPLASMIC CHAPERONE SPY"/>
    <property type="match status" value="1"/>
</dbReference>
<keyword evidence="4" id="KW-0574">Periplasm</keyword>
<evidence type="ECO:0000256" key="5">
    <source>
        <dbReference type="SAM" id="MobiDB-lite"/>
    </source>
</evidence>
<evidence type="ECO:0000256" key="3">
    <source>
        <dbReference type="ARBA" id="ARBA00022729"/>
    </source>
</evidence>
<comment type="subcellular location">
    <subcellularLocation>
        <location evidence="1">Periplasm</location>
    </subcellularLocation>
</comment>
<dbReference type="InterPro" id="IPR012899">
    <property type="entry name" value="LTXXQ"/>
</dbReference>
<keyword evidence="3 6" id="KW-0732">Signal</keyword>
<dbReference type="GO" id="GO:0051082">
    <property type="term" value="F:unfolded protein binding"/>
    <property type="evidence" value="ECO:0007669"/>
    <property type="project" value="TreeGrafter"/>
</dbReference>
<feature type="region of interest" description="Disordered" evidence="5">
    <location>
        <begin position="27"/>
        <end position="49"/>
    </location>
</feature>
<sequence length="175" mass="18713">MKKVLMATALTLGMMTSAVSFAHAQEATPGVGAPPPGGPGCGPMHHHGMGGPILKLDGVKLTSAQKKKLKAIFDANKPSDPKADMEQIHSLHQQEREVLTTPGPVDQAKLQQIEQQISTMQTERATQRLQVETQVHDILTKKQLKQIADRPEPQMPPMCGNGAPPAPPPAATESK</sequence>
<reference evidence="7 8" key="1">
    <citation type="submission" date="2016-05" db="EMBL/GenBank/DDBJ databases">
        <title>Genome sequencing of Acetobacter pasteurianus strain SRCM100623.</title>
        <authorList>
            <person name="Song Y.R."/>
        </authorList>
    </citation>
    <scope>NUCLEOTIDE SEQUENCE [LARGE SCALE GENOMIC DNA]</scope>
    <source>
        <strain evidence="7 8">SRCM100623</strain>
    </source>
</reference>
<dbReference type="Pfam" id="PF07813">
    <property type="entry name" value="LTXXQ"/>
    <property type="match status" value="1"/>
</dbReference>
<feature type="region of interest" description="Disordered" evidence="5">
    <location>
        <begin position="142"/>
        <end position="175"/>
    </location>
</feature>
<feature type="chain" id="PRO_5043657775" evidence="6">
    <location>
        <begin position="25"/>
        <end position="175"/>
    </location>
</feature>
<dbReference type="Gene3D" id="1.20.120.1490">
    <property type="match status" value="1"/>
</dbReference>
<proteinExistence type="inferred from homology"/>
<evidence type="ECO:0000256" key="1">
    <source>
        <dbReference type="ARBA" id="ARBA00004418"/>
    </source>
</evidence>
<accession>A0A1A0D8D2</accession>
<gene>
    <name evidence="7" type="ORF">SRCM100623_02141</name>
</gene>
<feature type="signal peptide" evidence="6">
    <location>
        <begin position="1"/>
        <end position="24"/>
    </location>
</feature>
<dbReference type="OrthoDB" id="7226257at2"/>
<evidence type="ECO:0000313" key="8">
    <source>
        <dbReference type="Proteomes" id="UP000093796"/>
    </source>
</evidence>
<name>A0A1A0D8D2_ACEPA</name>
<comment type="caution">
    <text evidence="7">The sequence shown here is derived from an EMBL/GenBank/DDBJ whole genome shotgun (WGS) entry which is preliminary data.</text>
</comment>
<dbReference type="GO" id="GO:0030288">
    <property type="term" value="C:outer membrane-bounded periplasmic space"/>
    <property type="evidence" value="ECO:0007669"/>
    <property type="project" value="TreeGrafter"/>
</dbReference>